<dbReference type="GO" id="GO:0004674">
    <property type="term" value="F:protein serine/threonine kinase activity"/>
    <property type="evidence" value="ECO:0007669"/>
    <property type="project" value="UniProtKB-KW"/>
</dbReference>
<dbReference type="PANTHER" id="PTHR24348">
    <property type="entry name" value="SERINE/THREONINE-PROTEIN KINASE UNC-51-RELATED"/>
    <property type="match status" value="1"/>
</dbReference>
<evidence type="ECO:0000256" key="2">
    <source>
        <dbReference type="ARBA" id="ARBA00022840"/>
    </source>
</evidence>
<keyword evidence="4" id="KW-0808">Transferase</keyword>
<keyword evidence="7" id="KW-1185">Reference proteome</keyword>
<gene>
    <name evidence="6" type="ORF">BS47DRAFT_1370653</name>
</gene>
<name>A0A9P6DZL6_9AGAM</name>
<dbReference type="Gene3D" id="3.30.200.20">
    <property type="entry name" value="Phosphorylase Kinase, domain 1"/>
    <property type="match status" value="1"/>
</dbReference>
<comment type="caution">
    <text evidence="6">The sequence shown here is derived from an EMBL/GenBank/DDBJ whole genome shotgun (WGS) entry which is preliminary data.</text>
</comment>
<keyword evidence="1 3" id="KW-0547">Nucleotide-binding</keyword>
<sequence length="335" mass="37417">MAAPPDAASPEDIVSDIYSLSDQQLAANLEFIQEIGYGNWGSVWSCRSRVGTPSQTRRRLAVKLVHRTTARTTPARVRSLWNEMKIVRTLKDNRHPAIIDFHSFIITPSYALITMEYLPRLVPVEVRESKAKTWFESLLGGVAYLHARGIVHNDIKPANILLSRSEQPVLVDFGFAEKYDLNDGAPSTPKSFSVAVPSIGSSPSPTPKTPIAPFESNLAYGTPEYLSPERARGYKHDTRKSDVWSLGVTFFEIIVGRTPFEVDEGEEFSSKEDLERYWDRTNKGAWVGVWKMSSGLEKVLKKMIHPNAEVRVTGTKALQDGYFSSSLVGALPTTW</sequence>
<dbReference type="InterPro" id="IPR000719">
    <property type="entry name" value="Prot_kinase_dom"/>
</dbReference>
<keyword evidence="4" id="KW-0418">Kinase</keyword>
<dbReference type="InterPro" id="IPR017441">
    <property type="entry name" value="Protein_kinase_ATP_BS"/>
</dbReference>
<feature type="domain" description="Protein kinase" evidence="5">
    <location>
        <begin position="29"/>
        <end position="323"/>
    </location>
</feature>
<reference evidence="6" key="1">
    <citation type="journal article" date="2020" name="Nat. Commun.">
        <title>Large-scale genome sequencing of mycorrhizal fungi provides insights into the early evolution of symbiotic traits.</title>
        <authorList>
            <person name="Miyauchi S."/>
            <person name="Kiss E."/>
            <person name="Kuo A."/>
            <person name="Drula E."/>
            <person name="Kohler A."/>
            <person name="Sanchez-Garcia M."/>
            <person name="Morin E."/>
            <person name="Andreopoulos B."/>
            <person name="Barry K.W."/>
            <person name="Bonito G."/>
            <person name="Buee M."/>
            <person name="Carver A."/>
            <person name="Chen C."/>
            <person name="Cichocki N."/>
            <person name="Clum A."/>
            <person name="Culley D."/>
            <person name="Crous P.W."/>
            <person name="Fauchery L."/>
            <person name="Girlanda M."/>
            <person name="Hayes R.D."/>
            <person name="Keri Z."/>
            <person name="LaButti K."/>
            <person name="Lipzen A."/>
            <person name="Lombard V."/>
            <person name="Magnuson J."/>
            <person name="Maillard F."/>
            <person name="Murat C."/>
            <person name="Nolan M."/>
            <person name="Ohm R.A."/>
            <person name="Pangilinan J."/>
            <person name="Pereira M.F."/>
            <person name="Perotto S."/>
            <person name="Peter M."/>
            <person name="Pfister S."/>
            <person name="Riley R."/>
            <person name="Sitrit Y."/>
            <person name="Stielow J.B."/>
            <person name="Szollosi G."/>
            <person name="Zifcakova L."/>
            <person name="Stursova M."/>
            <person name="Spatafora J.W."/>
            <person name="Tedersoo L."/>
            <person name="Vaario L.M."/>
            <person name="Yamada A."/>
            <person name="Yan M."/>
            <person name="Wang P."/>
            <person name="Xu J."/>
            <person name="Bruns T."/>
            <person name="Baldrian P."/>
            <person name="Vilgalys R."/>
            <person name="Dunand C."/>
            <person name="Henrissat B."/>
            <person name="Grigoriev I.V."/>
            <person name="Hibbett D."/>
            <person name="Nagy L.G."/>
            <person name="Martin F.M."/>
        </authorList>
    </citation>
    <scope>NUCLEOTIDE SEQUENCE</scope>
    <source>
        <strain evidence="6">UP504</strain>
    </source>
</reference>
<dbReference type="InterPro" id="IPR045269">
    <property type="entry name" value="Atg1-like"/>
</dbReference>
<dbReference type="PANTHER" id="PTHR24348:SF68">
    <property type="entry name" value="SERINE_THREONINE-PROTEIN KINASE ATG1C"/>
    <property type="match status" value="1"/>
</dbReference>
<evidence type="ECO:0000256" key="3">
    <source>
        <dbReference type="PROSITE-ProRule" id="PRU10141"/>
    </source>
</evidence>
<evidence type="ECO:0000313" key="7">
    <source>
        <dbReference type="Proteomes" id="UP000886523"/>
    </source>
</evidence>
<dbReference type="SUPFAM" id="SSF56112">
    <property type="entry name" value="Protein kinase-like (PK-like)"/>
    <property type="match status" value="1"/>
</dbReference>
<dbReference type="Pfam" id="PF00069">
    <property type="entry name" value="Pkinase"/>
    <property type="match status" value="1"/>
</dbReference>
<accession>A0A9P6DZL6</accession>
<keyword evidence="4" id="KW-0723">Serine/threonine-protein kinase</keyword>
<dbReference type="PROSITE" id="PS50011">
    <property type="entry name" value="PROTEIN_KINASE_DOM"/>
    <property type="match status" value="1"/>
</dbReference>
<dbReference type="GO" id="GO:0010506">
    <property type="term" value="P:regulation of autophagy"/>
    <property type="evidence" value="ECO:0007669"/>
    <property type="project" value="InterPro"/>
</dbReference>
<dbReference type="InterPro" id="IPR011009">
    <property type="entry name" value="Kinase-like_dom_sf"/>
</dbReference>
<evidence type="ECO:0000256" key="4">
    <source>
        <dbReference type="RuleBase" id="RU000304"/>
    </source>
</evidence>
<dbReference type="PROSITE" id="PS00108">
    <property type="entry name" value="PROTEIN_KINASE_ST"/>
    <property type="match status" value="1"/>
</dbReference>
<dbReference type="GO" id="GO:0005524">
    <property type="term" value="F:ATP binding"/>
    <property type="evidence" value="ECO:0007669"/>
    <property type="project" value="UniProtKB-UniRule"/>
</dbReference>
<dbReference type="EMBL" id="MU128916">
    <property type="protein sequence ID" value="KAF9519652.1"/>
    <property type="molecule type" value="Genomic_DNA"/>
</dbReference>
<dbReference type="AlphaFoldDB" id="A0A9P6DZL6"/>
<dbReference type="OrthoDB" id="68483at2759"/>
<keyword evidence="2 3" id="KW-0067">ATP-binding</keyword>
<dbReference type="PROSITE" id="PS00107">
    <property type="entry name" value="PROTEIN_KINASE_ATP"/>
    <property type="match status" value="1"/>
</dbReference>
<evidence type="ECO:0000256" key="1">
    <source>
        <dbReference type="ARBA" id="ARBA00022741"/>
    </source>
</evidence>
<feature type="binding site" evidence="3">
    <location>
        <position position="63"/>
    </location>
    <ligand>
        <name>ATP</name>
        <dbReference type="ChEBI" id="CHEBI:30616"/>
    </ligand>
</feature>
<evidence type="ECO:0000259" key="5">
    <source>
        <dbReference type="PROSITE" id="PS50011"/>
    </source>
</evidence>
<dbReference type="CDD" id="cd14014">
    <property type="entry name" value="STKc_PknB_like"/>
    <property type="match status" value="1"/>
</dbReference>
<evidence type="ECO:0000313" key="6">
    <source>
        <dbReference type="EMBL" id="KAF9519652.1"/>
    </source>
</evidence>
<dbReference type="SMART" id="SM00220">
    <property type="entry name" value="S_TKc"/>
    <property type="match status" value="1"/>
</dbReference>
<dbReference type="GO" id="GO:0005737">
    <property type="term" value="C:cytoplasm"/>
    <property type="evidence" value="ECO:0007669"/>
    <property type="project" value="TreeGrafter"/>
</dbReference>
<comment type="similarity">
    <text evidence="4">Belongs to the protein kinase superfamily.</text>
</comment>
<dbReference type="Gene3D" id="1.10.510.10">
    <property type="entry name" value="Transferase(Phosphotransferase) domain 1"/>
    <property type="match status" value="1"/>
</dbReference>
<organism evidence="6 7">
    <name type="scientific">Hydnum rufescens UP504</name>
    <dbReference type="NCBI Taxonomy" id="1448309"/>
    <lineage>
        <taxon>Eukaryota</taxon>
        <taxon>Fungi</taxon>
        <taxon>Dikarya</taxon>
        <taxon>Basidiomycota</taxon>
        <taxon>Agaricomycotina</taxon>
        <taxon>Agaricomycetes</taxon>
        <taxon>Cantharellales</taxon>
        <taxon>Hydnaceae</taxon>
        <taxon>Hydnum</taxon>
    </lineage>
</organism>
<protein>
    <recommendedName>
        <fullName evidence="5">Protein kinase domain-containing protein</fullName>
    </recommendedName>
</protein>
<proteinExistence type="inferred from homology"/>
<dbReference type="InterPro" id="IPR008271">
    <property type="entry name" value="Ser/Thr_kinase_AS"/>
</dbReference>
<dbReference type="Proteomes" id="UP000886523">
    <property type="component" value="Unassembled WGS sequence"/>
</dbReference>